<accession>A0A0A9AWY8</accession>
<proteinExistence type="predicted"/>
<name>A0A0A9AWY8_ARUDO</name>
<protein>
    <submittedName>
        <fullName evidence="1">Uncharacterized protein</fullName>
    </submittedName>
</protein>
<dbReference type="AlphaFoldDB" id="A0A0A9AWY8"/>
<reference evidence="1" key="1">
    <citation type="submission" date="2014-09" db="EMBL/GenBank/DDBJ databases">
        <authorList>
            <person name="Magalhaes I.L.F."/>
            <person name="Oliveira U."/>
            <person name="Santos F.R."/>
            <person name="Vidigal T.H.D.A."/>
            <person name="Brescovit A.D."/>
            <person name="Santos A.J."/>
        </authorList>
    </citation>
    <scope>NUCLEOTIDE SEQUENCE</scope>
    <source>
        <tissue evidence="1">Shoot tissue taken approximately 20 cm above the soil surface</tissue>
    </source>
</reference>
<organism evidence="1">
    <name type="scientific">Arundo donax</name>
    <name type="common">Giant reed</name>
    <name type="synonym">Donax arundinaceus</name>
    <dbReference type="NCBI Taxonomy" id="35708"/>
    <lineage>
        <taxon>Eukaryota</taxon>
        <taxon>Viridiplantae</taxon>
        <taxon>Streptophyta</taxon>
        <taxon>Embryophyta</taxon>
        <taxon>Tracheophyta</taxon>
        <taxon>Spermatophyta</taxon>
        <taxon>Magnoliopsida</taxon>
        <taxon>Liliopsida</taxon>
        <taxon>Poales</taxon>
        <taxon>Poaceae</taxon>
        <taxon>PACMAD clade</taxon>
        <taxon>Arundinoideae</taxon>
        <taxon>Arundineae</taxon>
        <taxon>Arundo</taxon>
    </lineage>
</organism>
<reference evidence="1" key="2">
    <citation type="journal article" date="2015" name="Data Brief">
        <title>Shoot transcriptome of the giant reed, Arundo donax.</title>
        <authorList>
            <person name="Barrero R.A."/>
            <person name="Guerrero F.D."/>
            <person name="Moolhuijzen P."/>
            <person name="Goolsby J.A."/>
            <person name="Tidwell J."/>
            <person name="Bellgard S.E."/>
            <person name="Bellgard M.I."/>
        </authorList>
    </citation>
    <scope>NUCLEOTIDE SEQUENCE</scope>
    <source>
        <tissue evidence="1">Shoot tissue taken approximately 20 cm above the soil surface</tissue>
    </source>
</reference>
<dbReference type="EMBL" id="GBRH01241636">
    <property type="protein sequence ID" value="JAD56259.1"/>
    <property type="molecule type" value="Transcribed_RNA"/>
</dbReference>
<evidence type="ECO:0000313" key="1">
    <source>
        <dbReference type="EMBL" id="JAD56259.1"/>
    </source>
</evidence>
<sequence>MHDVVRSFAHYVSRNEALVFQKGHIDFGDTDSIKIFRLSIESKGSVPNELDWSVIQKQKSLRTLMLYGSIMLKPHDALSSFSSLWVLYMVQKLMHWLTLCVNSST</sequence>